<feature type="domain" description="Semialdehyde dehydrogenase NAD-binding" evidence="9">
    <location>
        <begin position="3"/>
        <end position="142"/>
    </location>
</feature>
<keyword evidence="2 7" id="KW-0055">Arginine biosynthesis</keyword>
<evidence type="ECO:0000256" key="6">
    <source>
        <dbReference type="ARBA" id="ARBA00050557"/>
    </source>
</evidence>
<dbReference type="KEGG" id="cfm:BJL90_09440"/>
<dbReference type="GO" id="GO:0006526">
    <property type="term" value="P:L-arginine biosynthetic process"/>
    <property type="evidence" value="ECO:0007669"/>
    <property type="project" value="UniProtKB-UniRule"/>
</dbReference>
<evidence type="ECO:0000313" key="13">
    <source>
        <dbReference type="Proteomes" id="UP000192478"/>
    </source>
</evidence>
<comment type="similarity">
    <text evidence="7">Belongs to the NAGSA dehydrogenase family. Type 1 subfamily.</text>
</comment>
<evidence type="ECO:0000313" key="12">
    <source>
        <dbReference type="Proteomes" id="UP000177894"/>
    </source>
</evidence>
<dbReference type="Proteomes" id="UP000192478">
    <property type="component" value="Chromosome"/>
</dbReference>
<evidence type="ECO:0000313" key="10">
    <source>
        <dbReference type="EMBL" id="AOY76103.1"/>
    </source>
</evidence>
<keyword evidence="3 7" id="KW-0028">Amino-acid biosynthesis</keyword>
<evidence type="ECO:0000256" key="5">
    <source>
        <dbReference type="ARBA" id="ARBA00023002"/>
    </source>
</evidence>
<dbReference type="InterPro" id="IPR036291">
    <property type="entry name" value="NAD(P)-bd_dom_sf"/>
</dbReference>
<accession>A0AAC9RJ20</accession>
<dbReference type="AlphaFoldDB" id="A0AAC9RJ20"/>
<dbReference type="InterPro" id="IPR023013">
    <property type="entry name" value="AGPR_AS"/>
</dbReference>
<reference evidence="10 12" key="1">
    <citation type="submission" date="2016-10" db="EMBL/GenBank/DDBJ databases">
        <title>Complete Genome Sequence of Acetogen Clostridium formicoaceticum ATCC 27076.</title>
        <authorList>
            <person name="Bao T."/>
            <person name="Cheng C."/>
            <person name="Zhao J."/>
            <person name="Yang S.-T."/>
            <person name="Wang J."/>
            <person name="Wang M."/>
        </authorList>
    </citation>
    <scope>NUCLEOTIDE SEQUENCE [LARGE SCALE GENOMIC DNA]</scope>
    <source>
        <strain evidence="10 12">ATCC 27076</strain>
    </source>
</reference>
<dbReference type="EC" id="1.2.1.38" evidence="7"/>
<dbReference type="RefSeq" id="WP_070967046.1">
    <property type="nucleotide sequence ID" value="NZ_CP017603.1"/>
</dbReference>
<feature type="active site" evidence="7 8">
    <location>
        <position position="150"/>
    </location>
</feature>
<evidence type="ECO:0000256" key="4">
    <source>
        <dbReference type="ARBA" id="ARBA00022857"/>
    </source>
</evidence>
<organism evidence="11 13">
    <name type="scientific">Clostridium formicaceticum</name>
    <dbReference type="NCBI Taxonomy" id="1497"/>
    <lineage>
        <taxon>Bacteria</taxon>
        <taxon>Bacillati</taxon>
        <taxon>Bacillota</taxon>
        <taxon>Clostridia</taxon>
        <taxon>Eubacteriales</taxon>
        <taxon>Clostridiaceae</taxon>
        <taxon>Clostridium</taxon>
    </lineage>
</organism>
<dbReference type="Gene3D" id="3.30.360.10">
    <property type="entry name" value="Dihydrodipicolinate Reductase, domain 2"/>
    <property type="match status" value="1"/>
</dbReference>
<comment type="function">
    <text evidence="7">Catalyzes the NADPH-dependent reduction of N-acetyl-5-glutamyl phosphate to yield N-acetyl-L-glutamate 5-semialdehyde.</text>
</comment>
<dbReference type="EMBL" id="CP017603">
    <property type="protein sequence ID" value="AOY76103.1"/>
    <property type="molecule type" value="Genomic_DNA"/>
</dbReference>
<proteinExistence type="inferred from homology"/>
<dbReference type="Proteomes" id="UP000177894">
    <property type="component" value="Chromosome"/>
</dbReference>
<dbReference type="PANTHER" id="PTHR32338:SF10">
    <property type="entry name" value="N-ACETYL-GAMMA-GLUTAMYL-PHOSPHATE REDUCTASE, CHLOROPLASTIC-RELATED"/>
    <property type="match status" value="1"/>
</dbReference>
<evidence type="ECO:0000256" key="3">
    <source>
        <dbReference type="ARBA" id="ARBA00022605"/>
    </source>
</evidence>
<dbReference type="GO" id="GO:0070401">
    <property type="term" value="F:NADP+ binding"/>
    <property type="evidence" value="ECO:0007669"/>
    <property type="project" value="InterPro"/>
</dbReference>
<dbReference type="FunFam" id="3.30.360.10:FF:000014">
    <property type="entry name" value="N-acetyl-gamma-glutamyl-phosphate reductase"/>
    <property type="match status" value="1"/>
</dbReference>
<dbReference type="InterPro" id="IPR050085">
    <property type="entry name" value="AGPR"/>
</dbReference>
<evidence type="ECO:0000256" key="8">
    <source>
        <dbReference type="PROSITE-ProRule" id="PRU10010"/>
    </source>
</evidence>
<dbReference type="InterPro" id="IPR000534">
    <property type="entry name" value="Semialdehyde_DH_NAD-bd"/>
</dbReference>
<dbReference type="SUPFAM" id="SSF55347">
    <property type="entry name" value="Glyceraldehyde-3-phosphate dehydrogenase-like, C-terminal domain"/>
    <property type="match status" value="1"/>
</dbReference>
<protein>
    <recommendedName>
        <fullName evidence="7">N-acetyl-gamma-glutamyl-phosphate reductase</fullName>
        <shortName evidence="7">AGPR</shortName>
        <ecNumber evidence="7">1.2.1.38</ecNumber>
    </recommendedName>
    <alternativeName>
        <fullName evidence="7">N-acetyl-glutamate semialdehyde dehydrogenase</fullName>
        <shortName evidence="7">NAGSA dehydrogenase</shortName>
    </alternativeName>
</protein>
<dbReference type="NCBIfam" id="TIGR01850">
    <property type="entry name" value="argC"/>
    <property type="match status" value="1"/>
</dbReference>
<dbReference type="CDD" id="cd17895">
    <property type="entry name" value="AGPR_1_N"/>
    <property type="match status" value="1"/>
</dbReference>
<gene>
    <name evidence="7 11" type="primary">argC</name>
    <name evidence="10" type="ORF">BJL90_09440</name>
    <name evidence="11" type="ORF">CLFO_07910</name>
</gene>
<keyword evidence="4 7" id="KW-0521">NADP</keyword>
<dbReference type="Pfam" id="PF01118">
    <property type="entry name" value="Semialdhyde_dh"/>
    <property type="match status" value="1"/>
</dbReference>
<evidence type="ECO:0000313" key="11">
    <source>
        <dbReference type="EMBL" id="ARE86469.1"/>
    </source>
</evidence>
<dbReference type="GO" id="GO:0003942">
    <property type="term" value="F:N-acetyl-gamma-glutamyl-phosphate reductase activity"/>
    <property type="evidence" value="ECO:0007669"/>
    <property type="project" value="UniProtKB-UniRule"/>
</dbReference>
<dbReference type="Gene3D" id="3.40.50.720">
    <property type="entry name" value="NAD(P)-binding Rossmann-like Domain"/>
    <property type="match status" value="1"/>
</dbReference>
<dbReference type="SUPFAM" id="SSF51735">
    <property type="entry name" value="NAD(P)-binding Rossmann-fold domains"/>
    <property type="match status" value="1"/>
</dbReference>
<evidence type="ECO:0000256" key="1">
    <source>
        <dbReference type="ARBA" id="ARBA00004862"/>
    </source>
</evidence>
<evidence type="ECO:0000256" key="7">
    <source>
        <dbReference type="HAMAP-Rule" id="MF_00150"/>
    </source>
</evidence>
<keyword evidence="7" id="KW-0963">Cytoplasm</keyword>
<dbReference type="HAMAP" id="MF_00150">
    <property type="entry name" value="ArgC_type1"/>
    <property type="match status" value="1"/>
</dbReference>
<comment type="catalytic activity">
    <reaction evidence="6 7">
        <text>N-acetyl-L-glutamate 5-semialdehyde + phosphate + NADP(+) = N-acetyl-L-glutamyl 5-phosphate + NADPH + H(+)</text>
        <dbReference type="Rhea" id="RHEA:21588"/>
        <dbReference type="ChEBI" id="CHEBI:15378"/>
        <dbReference type="ChEBI" id="CHEBI:29123"/>
        <dbReference type="ChEBI" id="CHEBI:43474"/>
        <dbReference type="ChEBI" id="CHEBI:57783"/>
        <dbReference type="ChEBI" id="CHEBI:57936"/>
        <dbReference type="ChEBI" id="CHEBI:58349"/>
        <dbReference type="EC" id="1.2.1.38"/>
    </reaction>
</comment>
<dbReference type="GO" id="GO:0005737">
    <property type="term" value="C:cytoplasm"/>
    <property type="evidence" value="ECO:0007669"/>
    <property type="project" value="UniProtKB-SubCell"/>
</dbReference>
<dbReference type="PANTHER" id="PTHR32338">
    <property type="entry name" value="N-ACETYL-GAMMA-GLUTAMYL-PHOSPHATE REDUCTASE, CHLOROPLASTIC-RELATED-RELATED"/>
    <property type="match status" value="1"/>
</dbReference>
<keyword evidence="5 7" id="KW-0560">Oxidoreductase</keyword>
<evidence type="ECO:0000256" key="2">
    <source>
        <dbReference type="ARBA" id="ARBA00022571"/>
    </source>
</evidence>
<dbReference type="InterPro" id="IPR000706">
    <property type="entry name" value="AGPR_type-1"/>
</dbReference>
<name>A0AAC9RJ20_9CLOT</name>
<dbReference type="Pfam" id="PF22698">
    <property type="entry name" value="Semialdhyde_dhC_1"/>
    <property type="match status" value="1"/>
</dbReference>
<sequence length="346" mass="38220">MIKVGILGATGYVGAELTRLLSQHSEVEVMFLDSRSYASMAYSKVYSNFKNIVEDQCTSVNLEEDLENIDVLFCALPHGLSQKAVKKIMEKGKKVVDLSADFRIKSVATYEKWYGVEHEAVEALEKAVYGLSEVYGHEIAEADLVANPGCYPTSVLLPLYPLLKEKIISPDAVIIDAKSGVSGAGRTPGDGNLFAQCNENLKAYGIGTHRHTPEIEQELSIAAGEEITVQFTPHLIPMTRGILSTIYAPNKKAVNQQEIKEVYKAYYHHQPFIRLLEDNEYPQTKGVYASNYCDIGLKIDPRTNNIIIVSAIDNLVKGAAGQAVQNMNLMFGLPQEKGLQQPPIWP</sequence>
<dbReference type="GO" id="GO:0051287">
    <property type="term" value="F:NAD binding"/>
    <property type="evidence" value="ECO:0007669"/>
    <property type="project" value="InterPro"/>
</dbReference>
<comment type="pathway">
    <text evidence="1 7">Amino-acid biosynthesis; L-arginine biosynthesis; N(2)-acetyl-L-ornithine from L-glutamate: step 3/4.</text>
</comment>
<dbReference type="SMART" id="SM00859">
    <property type="entry name" value="Semialdhyde_dh"/>
    <property type="match status" value="1"/>
</dbReference>
<dbReference type="CDD" id="cd23934">
    <property type="entry name" value="AGPR_1_C"/>
    <property type="match status" value="1"/>
</dbReference>
<dbReference type="InterPro" id="IPR058924">
    <property type="entry name" value="AGPR_dimerisation_dom"/>
</dbReference>
<comment type="subcellular location">
    <subcellularLocation>
        <location evidence="7">Cytoplasm</location>
    </subcellularLocation>
</comment>
<evidence type="ECO:0000259" key="9">
    <source>
        <dbReference type="SMART" id="SM00859"/>
    </source>
</evidence>
<dbReference type="EMBL" id="CP020559">
    <property type="protein sequence ID" value="ARE86469.1"/>
    <property type="molecule type" value="Genomic_DNA"/>
</dbReference>
<keyword evidence="12" id="KW-1185">Reference proteome</keyword>
<dbReference type="PROSITE" id="PS01224">
    <property type="entry name" value="ARGC"/>
    <property type="match status" value="1"/>
</dbReference>
<reference evidence="11 13" key="2">
    <citation type="submission" date="2017-03" db="EMBL/GenBank/DDBJ databases">
        <title>Complete sequence of Clostridium formicaceticum DSM 92.</title>
        <authorList>
            <person name="Poehlein A."/>
            <person name="Karl M."/>
            <person name="Bengelsdorf F.R."/>
            <person name="Duerre P."/>
            <person name="Daniel R."/>
        </authorList>
    </citation>
    <scope>NUCLEOTIDE SEQUENCE [LARGE SCALE GENOMIC DNA]</scope>
    <source>
        <strain evidence="11 13">DSM 92</strain>
    </source>
</reference>